<dbReference type="Pfam" id="PF00169">
    <property type="entry name" value="PH"/>
    <property type="match status" value="2"/>
</dbReference>
<reference evidence="7" key="3">
    <citation type="submission" date="2025-09" db="UniProtKB">
        <authorList>
            <consortium name="Ensembl"/>
        </authorList>
    </citation>
    <scope>IDENTIFICATION</scope>
</reference>
<proteinExistence type="predicted"/>
<evidence type="ECO:0000256" key="4">
    <source>
        <dbReference type="ARBA" id="ARBA00023054"/>
    </source>
</evidence>
<dbReference type="PROSITE" id="PS50003">
    <property type="entry name" value="PH_DOMAIN"/>
    <property type="match status" value="1"/>
</dbReference>
<keyword evidence="4" id="KW-0175">Coiled coil</keyword>
<evidence type="ECO:0000313" key="8">
    <source>
        <dbReference type="Proteomes" id="UP000265040"/>
    </source>
</evidence>
<feature type="compositionally biased region" description="Acidic residues" evidence="5">
    <location>
        <begin position="113"/>
        <end position="123"/>
    </location>
</feature>
<comment type="subcellular location">
    <subcellularLocation>
        <location evidence="1">Cytoplasm</location>
    </subcellularLocation>
</comment>
<feature type="region of interest" description="Disordered" evidence="5">
    <location>
        <begin position="96"/>
        <end position="158"/>
    </location>
</feature>
<protein>
    <recommendedName>
        <fullName evidence="6">PH domain-containing protein</fullName>
    </recommendedName>
</protein>
<dbReference type="Proteomes" id="UP000265040">
    <property type="component" value="Chromosome 9"/>
</dbReference>
<reference evidence="7" key="2">
    <citation type="submission" date="2025-08" db="UniProtKB">
        <authorList>
            <consortium name="Ensembl"/>
        </authorList>
    </citation>
    <scope>IDENTIFICATION</scope>
</reference>
<dbReference type="Gene3D" id="2.30.29.30">
    <property type="entry name" value="Pleckstrin-homology domain (PH domain)/Phosphotyrosine-binding domain (PTB)"/>
    <property type="match status" value="2"/>
</dbReference>
<keyword evidence="2" id="KW-0963">Cytoplasm</keyword>
<dbReference type="InterPro" id="IPR001849">
    <property type="entry name" value="PH_domain"/>
</dbReference>
<accession>A0A3Q1JT09</accession>
<dbReference type="Ensembl" id="ENSATET00000018406.3">
    <property type="protein sequence ID" value="ENSATEP00000018106.2"/>
    <property type="gene ID" value="ENSATEG00000012588.3"/>
</dbReference>
<name>A0A3Q1JT09_ANATE</name>
<dbReference type="OMA" id="KHCYRIT"/>
<dbReference type="InterPro" id="IPR030113">
    <property type="entry name" value="AFAP"/>
</dbReference>
<reference evidence="7" key="1">
    <citation type="submission" date="2021-04" db="EMBL/GenBank/DDBJ databases">
        <authorList>
            <consortium name="Wellcome Sanger Institute Data Sharing"/>
        </authorList>
    </citation>
    <scope>NUCLEOTIDE SEQUENCE [LARGE SCALE GENOMIC DNA]</scope>
</reference>
<feature type="region of interest" description="Disordered" evidence="5">
    <location>
        <begin position="289"/>
        <end position="311"/>
    </location>
</feature>
<evidence type="ECO:0000256" key="3">
    <source>
        <dbReference type="ARBA" id="ARBA00022737"/>
    </source>
</evidence>
<gene>
    <name evidence="7" type="primary">AFAP1L2</name>
</gene>
<dbReference type="SUPFAM" id="SSF50729">
    <property type="entry name" value="PH domain-like"/>
    <property type="match status" value="2"/>
</dbReference>
<sequence length="649" mass="73001">MDKQKVLAKLIWDLQSFLSVLDSENLSYIAQAQKKSISDLLSKLQTHDTPVEDAEYMIMSCPALSPSNELVDSPVTDRFQTSDLVSKQDSLVWLRNGNQGPAVPPHPPGGLGGDDEDTYEEAEPYVPADTTVSNTEKADSDSSHYESYGEEEDDDEGEGLVKDRAHYIQWSASQPCLRPIPESRLCGYLWRRKWLGQWTKQLFIIRNNVLLCYKCAQDLLPQLELSLHGCQLAYKSKSSRKIQHQLKLVLLGSETLVLGYNSFQQADEWRKVIEEVSVGGEAESSSLIRSDRPLSCRSSTVPTDSEDEKPSLRCSLDTDKGFLNVLMNCQWQSLACQVESGVLNMFADEEKDERGEVKRERSPQYTVQLRGCEVRAGPDTHHSFRITLSMLGDQVAVLEVSSSEEKERWMELLQDGAANHSHHDNSTQEHKGGALSGLQTRRFPTSNTYMDDPFHVRETGRDQIIYSNTSILEHMLRSSDEAVRCSSVPSRDSVTYSNTVFSGHNKKVAEVERGVQKLELTGKRTVQLRAGSEINLASAGKQNKRTSFRQSLAVCTERAQAGFLNPLLRRTASAKNTLRRAPSALFIEHGKVFQRRKVRVPQTQSPESHKHRVQNPTNTESHKHRVQNPTNTESRIPQTQSPTNTESQC</sequence>
<evidence type="ECO:0000313" key="7">
    <source>
        <dbReference type="Ensembl" id="ENSATEP00000018106.2"/>
    </source>
</evidence>
<evidence type="ECO:0000259" key="6">
    <source>
        <dbReference type="PROSITE" id="PS50003"/>
    </source>
</evidence>
<evidence type="ECO:0000256" key="2">
    <source>
        <dbReference type="ARBA" id="ARBA00022490"/>
    </source>
</evidence>
<dbReference type="InParanoid" id="A0A3Q1JT09"/>
<dbReference type="InterPro" id="IPR011993">
    <property type="entry name" value="PH-like_dom_sf"/>
</dbReference>
<feature type="domain" description="PH" evidence="6">
    <location>
        <begin position="182"/>
        <end position="418"/>
    </location>
</feature>
<dbReference type="PANTHER" id="PTHR14338">
    <property type="entry name" value="ACTIN FILAMENT-ASSOCIATED PROTEIN 1 FAMILY MEMBER"/>
    <property type="match status" value="1"/>
</dbReference>
<dbReference type="GO" id="GO:0005829">
    <property type="term" value="C:cytosol"/>
    <property type="evidence" value="ECO:0007669"/>
    <property type="project" value="TreeGrafter"/>
</dbReference>
<dbReference type="SMART" id="SM00233">
    <property type="entry name" value="PH"/>
    <property type="match status" value="2"/>
</dbReference>
<dbReference type="PANTHER" id="PTHR14338:SF9">
    <property type="entry name" value="ACTIN FILAMENT-ASSOCIATED PROTEIN 1-LIKE 2"/>
    <property type="match status" value="1"/>
</dbReference>
<dbReference type="GO" id="GO:0017124">
    <property type="term" value="F:SH3 domain binding"/>
    <property type="evidence" value="ECO:0007669"/>
    <property type="project" value="TreeGrafter"/>
</dbReference>
<feature type="compositionally biased region" description="Polar residues" evidence="5">
    <location>
        <begin position="627"/>
        <end position="649"/>
    </location>
</feature>
<dbReference type="GeneTree" id="ENSGT00950000183067"/>
<feature type="region of interest" description="Disordered" evidence="5">
    <location>
        <begin position="597"/>
        <end position="649"/>
    </location>
</feature>
<keyword evidence="8" id="KW-1185">Reference proteome</keyword>
<dbReference type="AlphaFoldDB" id="A0A3Q1JT09"/>
<keyword evidence="3" id="KW-0677">Repeat</keyword>
<organism evidence="7 8">
    <name type="scientific">Anabas testudineus</name>
    <name type="common">Climbing perch</name>
    <name type="synonym">Anthias testudineus</name>
    <dbReference type="NCBI Taxonomy" id="64144"/>
    <lineage>
        <taxon>Eukaryota</taxon>
        <taxon>Metazoa</taxon>
        <taxon>Chordata</taxon>
        <taxon>Craniata</taxon>
        <taxon>Vertebrata</taxon>
        <taxon>Euteleostomi</taxon>
        <taxon>Actinopterygii</taxon>
        <taxon>Neopterygii</taxon>
        <taxon>Teleostei</taxon>
        <taxon>Neoteleostei</taxon>
        <taxon>Acanthomorphata</taxon>
        <taxon>Anabantaria</taxon>
        <taxon>Anabantiformes</taxon>
        <taxon>Anabantoidei</taxon>
        <taxon>Anabantidae</taxon>
        <taxon>Anabas</taxon>
    </lineage>
</organism>
<evidence type="ECO:0000256" key="1">
    <source>
        <dbReference type="ARBA" id="ARBA00004496"/>
    </source>
</evidence>
<evidence type="ECO:0000256" key="5">
    <source>
        <dbReference type="SAM" id="MobiDB-lite"/>
    </source>
</evidence>
<feature type="compositionally biased region" description="Acidic residues" evidence="5">
    <location>
        <begin position="148"/>
        <end position="158"/>
    </location>
</feature>